<keyword evidence="2" id="KW-1185">Reference proteome</keyword>
<dbReference type="AlphaFoldDB" id="A0A4R2L2L7"/>
<accession>A0A4R2L2L7</accession>
<dbReference type="RefSeq" id="WP_165916259.1">
    <property type="nucleotide sequence ID" value="NZ_SLWV01000005.1"/>
</dbReference>
<sequence>MAKITWKSKQQIEDEKTLESIKPTEEEIKKAEIEIQILNLLGEVGLI</sequence>
<proteinExistence type="predicted"/>
<dbReference type="EMBL" id="SLWV01000005">
    <property type="protein sequence ID" value="TCO78006.1"/>
    <property type="molecule type" value="Genomic_DNA"/>
</dbReference>
<reference evidence="1 2" key="1">
    <citation type="submission" date="2019-03" db="EMBL/GenBank/DDBJ databases">
        <title>Genomic Encyclopedia of Type Strains, Phase IV (KMG-IV): sequencing the most valuable type-strain genomes for metagenomic binning, comparative biology and taxonomic classification.</title>
        <authorList>
            <person name="Goeker M."/>
        </authorList>
    </citation>
    <scope>NUCLEOTIDE SEQUENCE [LARGE SCALE GENOMIC DNA]</scope>
    <source>
        <strain evidence="1 2">DSM 102940</strain>
    </source>
</reference>
<evidence type="ECO:0000313" key="1">
    <source>
        <dbReference type="EMBL" id="TCO78006.1"/>
    </source>
</evidence>
<name>A0A4R2L2L7_9FIRM</name>
<dbReference type="Proteomes" id="UP000294919">
    <property type="component" value="Unassembled WGS sequence"/>
</dbReference>
<comment type="caution">
    <text evidence="1">The sequence shown here is derived from an EMBL/GenBank/DDBJ whole genome shotgun (WGS) entry which is preliminary data.</text>
</comment>
<gene>
    <name evidence="1" type="ORF">EV214_105105</name>
</gene>
<evidence type="ECO:0000313" key="2">
    <source>
        <dbReference type="Proteomes" id="UP000294919"/>
    </source>
</evidence>
<protein>
    <submittedName>
        <fullName evidence="1">Uncharacterized protein</fullName>
    </submittedName>
</protein>
<organism evidence="1 2">
    <name type="scientific">Marinisporobacter balticus</name>
    <dbReference type="NCBI Taxonomy" id="2018667"/>
    <lineage>
        <taxon>Bacteria</taxon>
        <taxon>Bacillati</taxon>
        <taxon>Bacillota</taxon>
        <taxon>Clostridia</taxon>
        <taxon>Peptostreptococcales</taxon>
        <taxon>Thermotaleaceae</taxon>
        <taxon>Marinisporobacter</taxon>
    </lineage>
</organism>